<dbReference type="SMART" id="SM00304">
    <property type="entry name" value="HAMP"/>
    <property type="match status" value="1"/>
</dbReference>
<dbReference type="GO" id="GO:0005886">
    <property type="term" value="C:plasma membrane"/>
    <property type="evidence" value="ECO:0007669"/>
    <property type="project" value="UniProtKB-SubCell"/>
</dbReference>
<dbReference type="PROSITE" id="PS50111">
    <property type="entry name" value="CHEMOTAXIS_TRANSDUC_2"/>
    <property type="match status" value="1"/>
</dbReference>
<keyword evidence="15" id="KW-1185">Reference proteome</keyword>
<evidence type="ECO:0000313" key="15">
    <source>
        <dbReference type="Proteomes" id="UP000481872"/>
    </source>
</evidence>
<dbReference type="PANTHER" id="PTHR32089">
    <property type="entry name" value="METHYL-ACCEPTING CHEMOTAXIS PROTEIN MCPB"/>
    <property type="match status" value="1"/>
</dbReference>
<dbReference type="Gene3D" id="1.10.287.950">
    <property type="entry name" value="Methyl-accepting chemotaxis protein"/>
    <property type="match status" value="1"/>
</dbReference>
<evidence type="ECO:0000256" key="1">
    <source>
        <dbReference type="ARBA" id="ARBA00004651"/>
    </source>
</evidence>
<dbReference type="InterPro" id="IPR033479">
    <property type="entry name" value="dCache_1"/>
</dbReference>
<dbReference type="Pfam" id="PF02743">
    <property type="entry name" value="dCache_1"/>
    <property type="match status" value="1"/>
</dbReference>
<dbReference type="PANTHER" id="PTHR32089:SF112">
    <property type="entry name" value="LYSOZYME-LIKE PROTEIN-RELATED"/>
    <property type="match status" value="1"/>
</dbReference>
<feature type="transmembrane region" description="Helical" evidence="11">
    <location>
        <begin position="12"/>
        <end position="34"/>
    </location>
</feature>
<dbReference type="RefSeq" id="WP_199870594.1">
    <property type="nucleotide sequence ID" value="NZ_JAAGPU010000031.1"/>
</dbReference>
<feature type="domain" description="HAMP" evidence="13">
    <location>
        <begin position="314"/>
        <end position="367"/>
    </location>
</feature>
<dbReference type="Pfam" id="PF00672">
    <property type="entry name" value="HAMP"/>
    <property type="match status" value="1"/>
</dbReference>
<evidence type="ECO:0000256" key="4">
    <source>
        <dbReference type="ARBA" id="ARBA00022692"/>
    </source>
</evidence>
<dbReference type="CDD" id="cd12912">
    <property type="entry name" value="PDC2_MCP_like"/>
    <property type="match status" value="1"/>
</dbReference>
<feature type="transmembrane region" description="Helical" evidence="11">
    <location>
        <begin position="290"/>
        <end position="312"/>
    </location>
</feature>
<sequence length="674" mass="75305">MKNKLKSIQGKLMFIMSIIIILIVLLFSFIIIGLSSNFFSDKVTEIFTTNVKGASESIHQLMDKEVGQLDSYQEGYIQLVIDSNGQATNEKIITLNKEILETFNNEKKNNNFIEEIFITNKEGKILLATNPSIIGESISNEEFFIKTMDNDEKNISSVKKSLISDNLVCVASKPIVDKNNKFNGTICKEIKVESFTEIVEKFKNDGFYNYLVDKNHNVLFHEDRSLIGKSINLDALNELLNNGDIKDNGLFEYKYNGEKKVSAYSKIDGTDWIMFSSGSKKDMLAPVMNMVVKILIVFIVVIFIGIFVMYVFGKKITKPIKLLSGKVKKVADGDLSIKVNEINSDDEIEILANDVNKMIESLKNLIGSSFSSVEQLEKSSTELKNINENFRESNAEIKASIDEITQGIVVQANDAEKVSLKTQALEEKIELLANKNLQMEEQGKEVMDSLNDSTSKIKFLAEANKNSIDSFETVKNSVLTLIEQMSDISTIVVTINKISQQTNLLSLNASIEAAKAGEMGKGFAVVAEEIRVLSHETEDATENIQSIISGINKVIKSTEKAFETSNDLSKEQVESFNMMRQSFLNMNKCLKNMFDAMTIMNNEIGTINLTKKDVVDSINQVAAVAEEVAALAEEVNKSTTDQTGSLEMITRSTDELLILSETIKETISYFKLEN</sequence>
<evidence type="ECO:0000259" key="12">
    <source>
        <dbReference type="PROSITE" id="PS50111"/>
    </source>
</evidence>
<accession>A0A6M0H6U1</accession>
<dbReference type="AlphaFoldDB" id="A0A6M0H6U1"/>
<keyword evidence="7 9" id="KW-0807">Transducer</keyword>
<dbReference type="InterPro" id="IPR003660">
    <property type="entry name" value="HAMP_dom"/>
</dbReference>
<dbReference type="SMART" id="SM00283">
    <property type="entry name" value="MA"/>
    <property type="match status" value="1"/>
</dbReference>
<dbReference type="CDD" id="cd06225">
    <property type="entry name" value="HAMP"/>
    <property type="match status" value="1"/>
</dbReference>
<keyword evidence="4 11" id="KW-0812">Transmembrane</keyword>
<evidence type="ECO:0000256" key="2">
    <source>
        <dbReference type="ARBA" id="ARBA00022475"/>
    </source>
</evidence>
<organism evidence="14 15">
    <name type="scientific">Clostridium senegalense</name>
    <dbReference type="NCBI Taxonomy" id="1465809"/>
    <lineage>
        <taxon>Bacteria</taxon>
        <taxon>Bacillati</taxon>
        <taxon>Bacillota</taxon>
        <taxon>Clostridia</taxon>
        <taxon>Eubacteriales</taxon>
        <taxon>Clostridiaceae</taxon>
        <taxon>Clostridium</taxon>
    </lineage>
</organism>
<proteinExistence type="inferred from homology"/>
<comment type="subcellular location">
    <subcellularLocation>
        <location evidence="1">Cell membrane</location>
        <topology evidence="1">Multi-pass membrane protein</topology>
    </subcellularLocation>
</comment>
<evidence type="ECO:0000259" key="13">
    <source>
        <dbReference type="PROSITE" id="PS50885"/>
    </source>
</evidence>
<keyword evidence="10" id="KW-0175">Coiled coil</keyword>
<name>A0A6M0H6U1_9CLOT</name>
<evidence type="ECO:0000256" key="8">
    <source>
        <dbReference type="ARBA" id="ARBA00029447"/>
    </source>
</evidence>
<evidence type="ECO:0000256" key="5">
    <source>
        <dbReference type="ARBA" id="ARBA00022989"/>
    </source>
</evidence>
<keyword evidence="3" id="KW-0145">Chemotaxis</keyword>
<evidence type="ECO:0000256" key="10">
    <source>
        <dbReference type="SAM" id="Coils"/>
    </source>
</evidence>
<feature type="coiled-coil region" evidence="10">
    <location>
        <begin position="373"/>
        <end position="442"/>
    </location>
</feature>
<dbReference type="GO" id="GO:0006935">
    <property type="term" value="P:chemotaxis"/>
    <property type="evidence" value="ECO:0007669"/>
    <property type="project" value="UniProtKB-KW"/>
</dbReference>
<dbReference type="GO" id="GO:0007165">
    <property type="term" value="P:signal transduction"/>
    <property type="evidence" value="ECO:0007669"/>
    <property type="project" value="UniProtKB-KW"/>
</dbReference>
<evidence type="ECO:0000256" key="7">
    <source>
        <dbReference type="ARBA" id="ARBA00023224"/>
    </source>
</evidence>
<dbReference type="SUPFAM" id="SSF58104">
    <property type="entry name" value="Methyl-accepting chemotaxis protein (MCP) signaling domain"/>
    <property type="match status" value="1"/>
</dbReference>
<dbReference type="EMBL" id="JAAGPU010000031">
    <property type="protein sequence ID" value="NEU06024.1"/>
    <property type="molecule type" value="Genomic_DNA"/>
</dbReference>
<dbReference type="Proteomes" id="UP000481872">
    <property type="component" value="Unassembled WGS sequence"/>
</dbReference>
<dbReference type="InterPro" id="IPR004089">
    <property type="entry name" value="MCPsignal_dom"/>
</dbReference>
<comment type="similarity">
    <text evidence="8">Belongs to the methyl-accepting chemotaxis (MCP) protein family.</text>
</comment>
<evidence type="ECO:0000313" key="14">
    <source>
        <dbReference type="EMBL" id="NEU06024.1"/>
    </source>
</evidence>
<evidence type="ECO:0000256" key="6">
    <source>
        <dbReference type="ARBA" id="ARBA00023136"/>
    </source>
</evidence>
<reference evidence="14 15" key="1">
    <citation type="submission" date="2020-02" db="EMBL/GenBank/DDBJ databases">
        <title>Genome assembly of a novel Clostridium senegalense strain.</title>
        <authorList>
            <person name="Gupta T.B."/>
            <person name="Jauregui R."/>
            <person name="Maclean P."/>
            <person name="Nawarathana A."/>
            <person name="Brightwell G."/>
        </authorList>
    </citation>
    <scope>NUCLEOTIDE SEQUENCE [LARGE SCALE GENOMIC DNA]</scope>
    <source>
        <strain evidence="14 15">AGRFS4</strain>
    </source>
</reference>
<keyword evidence="5 11" id="KW-1133">Transmembrane helix</keyword>
<evidence type="ECO:0000256" key="3">
    <source>
        <dbReference type="ARBA" id="ARBA00022500"/>
    </source>
</evidence>
<keyword evidence="2" id="KW-1003">Cell membrane</keyword>
<dbReference type="InterPro" id="IPR029151">
    <property type="entry name" value="Sensor-like_sf"/>
</dbReference>
<gene>
    <name evidence="14" type="ORF">G3M99_14405</name>
</gene>
<dbReference type="PROSITE" id="PS50885">
    <property type="entry name" value="HAMP"/>
    <property type="match status" value="1"/>
</dbReference>
<dbReference type="Gene3D" id="3.30.450.20">
    <property type="entry name" value="PAS domain"/>
    <property type="match status" value="1"/>
</dbReference>
<evidence type="ECO:0000256" key="9">
    <source>
        <dbReference type="PROSITE-ProRule" id="PRU00284"/>
    </source>
</evidence>
<protein>
    <submittedName>
        <fullName evidence="14">Methyl-accepting chemotaxis protein</fullName>
    </submittedName>
</protein>
<feature type="domain" description="Methyl-accepting transducer" evidence="12">
    <location>
        <begin position="386"/>
        <end position="636"/>
    </location>
</feature>
<keyword evidence="6 11" id="KW-0472">Membrane</keyword>
<comment type="caution">
    <text evidence="14">The sequence shown here is derived from an EMBL/GenBank/DDBJ whole genome shotgun (WGS) entry which is preliminary data.</text>
</comment>
<dbReference type="Pfam" id="PF00015">
    <property type="entry name" value="MCPsignal"/>
    <property type="match status" value="1"/>
</dbReference>
<dbReference type="SUPFAM" id="SSF103190">
    <property type="entry name" value="Sensory domain-like"/>
    <property type="match status" value="1"/>
</dbReference>
<evidence type="ECO:0000256" key="11">
    <source>
        <dbReference type="SAM" id="Phobius"/>
    </source>
</evidence>